<accession>M1NX27</accession>
<organism evidence="2 3">
    <name type="scientific">Cyanophage P-SS1</name>
    <dbReference type="NCBI Taxonomy" id="889957"/>
    <lineage>
        <taxon>Viruses</taxon>
        <taxon>Duplodnaviria</taxon>
        <taxon>Heunggongvirae</taxon>
        <taxon>Uroviricota</taxon>
        <taxon>Caudoviricetes</taxon>
        <taxon>Pantevenvirales</taxon>
        <taxon>Kyanoviridae</taxon>
        <taxon>Ronodorvirus</taxon>
        <taxon>Ronodorvirus ssm4</taxon>
    </lineage>
</organism>
<sequence length="126" mass="14103">MRNGEDVIADVFEIASKDEPEKAVAFRMDHPYNVHVVETDQDLLIETEGVHQMRSPEIQFIPWAPLSKDRRVILRLDEIVSAYDTYPEVIDKYNELVEAANGRGNTNSGNGTGTIGSPTNLVETTE</sequence>
<gene>
    <name evidence="2" type="ORF">CPYG_00152</name>
</gene>
<dbReference type="EMBL" id="JF974306">
    <property type="protein sequence ID" value="AGF91446.1"/>
    <property type="molecule type" value="Genomic_DNA"/>
</dbReference>
<name>M1NX27_9CAUD</name>
<dbReference type="Proteomes" id="UP000502917">
    <property type="component" value="Segment"/>
</dbReference>
<feature type="compositionally biased region" description="Low complexity" evidence="1">
    <location>
        <begin position="103"/>
        <end position="120"/>
    </location>
</feature>
<protein>
    <submittedName>
        <fullName evidence="2">Uncharacterized protein</fullName>
    </submittedName>
</protein>
<evidence type="ECO:0000313" key="3">
    <source>
        <dbReference type="Proteomes" id="UP000502917"/>
    </source>
</evidence>
<reference evidence="2 3" key="1">
    <citation type="submission" date="2010-12" db="EMBL/GenBank/DDBJ databases">
        <title>The Genome Sequence of Cyanophage P-SS1.</title>
        <authorList>
            <consortium name="The Broad Institute Genome Sequencing Platform"/>
            <person name="Henn M.R."/>
            <person name="Sullivan M.S."/>
            <person name="Osburne M.S."/>
            <person name="Levin J."/>
            <person name="Malboeuf C."/>
            <person name="Casali M."/>
            <person name="Russ C."/>
            <person name="Lennon N."/>
            <person name="Chapman S.B."/>
            <person name="Erlich R."/>
            <person name="Young S.K."/>
            <person name="Yandava C."/>
            <person name="Zeng Q."/>
            <person name="Alvarado L."/>
            <person name="Anderson S."/>
            <person name="Berlin A."/>
            <person name="Chen Z."/>
            <person name="Freedman E."/>
            <person name="Gellesch M."/>
            <person name="Goldberg J."/>
            <person name="Green L."/>
            <person name="Griggs A."/>
            <person name="Gujja S."/>
            <person name="Heilman E.R."/>
            <person name="Heiman D."/>
            <person name="Hollinger A."/>
            <person name="Howarth C."/>
            <person name="Larson L."/>
            <person name="Mehta T."/>
            <person name="Pearson M."/>
            <person name="Roberts A."/>
            <person name="Ryan E."/>
            <person name="Saif S."/>
            <person name="Shea T."/>
            <person name="Shenoy N."/>
            <person name="Sisk P."/>
            <person name="Stolte C."/>
            <person name="Sykes S."/>
            <person name="White J."/>
            <person name="Yu Q."/>
            <person name="Coleman M.L."/>
            <person name="Huang K.H."/>
            <person name="Weigele P.R."/>
            <person name="DeFrancesco A.S."/>
            <person name="Kern S.E."/>
            <person name="Thompson L.R."/>
            <person name="Fu R."/>
            <person name="Hombeck B."/>
            <person name="Chisholm S.W."/>
            <person name="Haas B."/>
            <person name="Nusbaum C."/>
            <person name="Birren B."/>
        </authorList>
    </citation>
    <scope>NUCLEOTIDE SEQUENCE [LARGE SCALE GENOMIC DNA]</scope>
    <source>
        <strain evidence="2 3">P-SS1</strain>
    </source>
</reference>
<evidence type="ECO:0000313" key="2">
    <source>
        <dbReference type="EMBL" id="AGF91446.1"/>
    </source>
</evidence>
<dbReference type="Gene3D" id="2.30.30.100">
    <property type="match status" value="1"/>
</dbReference>
<feature type="region of interest" description="Disordered" evidence="1">
    <location>
        <begin position="103"/>
        <end position="126"/>
    </location>
</feature>
<evidence type="ECO:0000256" key="1">
    <source>
        <dbReference type="SAM" id="MobiDB-lite"/>
    </source>
</evidence>
<proteinExistence type="predicted"/>